<protein>
    <recommendedName>
        <fullName evidence="4">Short-chain dehydrogenase/reductase</fullName>
    </recommendedName>
</protein>
<dbReference type="PANTHER" id="PTHR47534:SF3">
    <property type="entry name" value="ALCOHOL DEHYDROGENASE-LIKE C-TERMINAL DOMAIN-CONTAINING PROTEIN"/>
    <property type="match status" value="1"/>
</dbReference>
<dbReference type="Proteomes" id="UP000750711">
    <property type="component" value="Unassembled WGS sequence"/>
</dbReference>
<name>A0A9P8LGF7_9PEZI</name>
<dbReference type="GO" id="GO:0016491">
    <property type="term" value="F:oxidoreductase activity"/>
    <property type="evidence" value="ECO:0007669"/>
    <property type="project" value="UniProtKB-KW"/>
</dbReference>
<keyword evidence="3" id="KW-1185">Reference proteome</keyword>
<dbReference type="Pfam" id="PF00106">
    <property type="entry name" value="adh_short"/>
    <property type="match status" value="1"/>
</dbReference>
<dbReference type="InterPro" id="IPR002347">
    <property type="entry name" value="SDR_fam"/>
</dbReference>
<evidence type="ECO:0000313" key="2">
    <source>
        <dbReference type="EMBL" id="KAH0564814.1"/>
    </source>
</evidence>
<dbReference type="InterPro" id="IPR052228">
    <property type="entry name" value="Sec_Metab_Biosynth_Oxidored"/>
</dbReference>
<sequence length="317" mass="35286">MIGATSGIGRAALKQFTRYTLSPTVYFVGRNASAGKEVEEELKEINGQGRYVFVKEDVSLIRRVDVVCEMVKGEGRLNVLWLSAGFFNWGGREESPEGLDRKFSVNYYSRMRFIHNLLPLLTAASSLNQLSRVLTILSAGRERHVLEADMDLKHHMSIHNCESHVTTFTAFMLEEFAARNPGVSFLHVFPGVVHTNFLSRDQPWITRMGANLLWNIATPWLLGERESGERNLYLMTVGGRLPPRNGSGVGVHLEGEGDEEKLRGTDGVVGSGAYLVNWDGERTGRYDVLEELRSGGLRERVCAHTEEMWGAALGAGT</sequence>
<dbReference type="PANTHER" id="PTHR47534">
    <property type="entry name" value="YALI0E05731P"/>
    <property type="match status" value="1"/>
</dbReference>
<reference evidence="2" key="1">
    <citation type="submission" date="2021-03" db="EMBL/GenBank/DDBJ databases">
        <title>Comparative genomics and phylogenomic investigation of the class Geoglossomycetes provide insights into ecological specialization and systematics.</title>
        <authorList>
            <person name="Melie T."/>
            <person name="Pirro S."/>
            <person name="Miller A.N."/>
            <person name="Quandt A."/>
        </authorList>
    </citation>
    <scope>NUCLEOTIDE SEQUENCE</scope>
    <source>
        <strain evidence="2">CAQ_001_2017</strain>
    </source>
</reference>
<organism evidence="2 3">
    <name type="scientific">Trichoglossum hirsutum</name>
    <dbReference type="NCBI Taxonomy" id="265104"/>
    <lineage>
        <taxon>Eukaryota</taxon>
        <taxon>Fungi</taxon>
        <taxon>Dikarya</taxon>
        <taxon>Ascomycota</taxon>
        <taxon>Pezizomycotina</taxon>
        <taxon>Geoglossomycetes</taxon>
        <taxon>Geoglossales</taxon>
        <taxon>Geoglossaceae</taxon>
        <taxon>Trichoglossum</taxon>
    </lineage>
</organism>
<dbReference type="InterPro" id="IPR036291">
    <property type="entry name" value="NAD(P)-bd_dom_sf"/>
</dbReference>
<proteinExistence type="predicted"/>
<dbReference type="SUPFAM" id="SSF51735">
    <property type="entry name" value="NAD(P)-binding Rossmann-fold domains"/>
    <property type="match status" value="1"/>
</dbReference>
<dbReference type="AlphaFoldDB" id="A0A9P8LGF7"/>
<dbReference type="Gene3D" id="3.40.50.720">
    <property type="entry name" value="NAD(P)-binding Rossmann-like Domain"/>
    <property type="match status" value="1"/>
</dbReference>
<evidence type="ECO:0000256" key="1">
    <source>
        <dbReference type="ARBA" id="ARBA00023002"/>
    </source>
</evidence>
<keyword evidence="1" id="KW-0560">Oxidoreductase</keyword>
<evidence type="ECO:0000313" key="3">
    <source>
        <dbReference type="Proteomes" id="UP000750711"/>
    </source>
</evidence>
<evidence type="ECO:0008006" key="4">
    <source>
        <dbReference type="Google" id="ProtNLM"/>
    </source>
</evidence>
<accession>A0A9P8LGF7</accession>
<dbReference type="EMBL" id="JAGHQM010000175">
    <property type="protein sequence ID" value="KAH0564814.1"/>
    <property type="molecule type" value="Genomic_DNA"/>
</dbReference>
<comment type="caution">
    <text evidence="2">The sequence shown here is derived from an EMBL/GenBank/DDBJ whole genome shotgun (WGS) entry which is preliminary data.</text>
</comment>
<gene>
    <name evidence="2" type="ORF">GP486_001803</name>
</gene>